<dbReference type="PANTHER" id="PTHR13767:SF2">
    <property type="entry name" value="PSEUDOURIDYLATE SYNTHASE TRUB1"/>
    <property type="match status" value="1"/>
</dbReference>
<dbReference type="InterPro" id="IPR014780">
    <property type="entry name" value="tRNA_psdUridine_synth_TruB"/>
</dbReference>
<dbReference type="CDD" id="cd02573">
    <property type="entry name" value="PseudoU_synth_EcTruB"/>
    <property type="match status" value="1"/>
</dbReference>
<name>A0A1I2HAG3_9BACT</name>
<proteinExistence type="inferred from homology"/>
<dbReference type="AlphaFoldDB" id="A0A1I2HAG3"/>
<dbReference type="OrthoDB" id="9802309at2"/>
<dbReference type="GO" id="GO:0003723">
    <property type="term" value="F:RNA binding"/>
    <property type="evidence" value="ECO:0007669"/>
    <property type="project" value="InterPro"/>
</dbReference>
<dbReference type="GO" id="GO:0160148">
    <property type="term" value="F:tRNA pseudouridine(55) synthase activity"/>
    <property type="evidence" value="ECO:0007669"/>
    <property type="project" value="UniProtKB-EC"/>
</dbReference>
<dbReference type="NCBIfam" id="TIGR00431">
    <property type="entry name" value="TruB"/>
    <property type="match status" value="1"/>
</dbReference>
<dbReference type="EC" id="5.4.99.25" evidence="5"/>
<dbReference type="Proteomes" id="UP000199513">
    <property type="component" value="Unassembled WGS sequence"/>
</dbReference>
<gene>
    <name evidence="5" type="primary">truB</name>
    <name evidence="8" type="ORF">SAMN04488541_102313</name>
</gene>
<organism evidence="8 9">
    <name type="scientific">Thermoflexibacter ruber</name>
    <dbReference type="NCBI Taxonomy" id="1003"/>
    <lineage>
        <taxon>Bacteria</taxon>
        <taxon>Pseudomonadati</taxon>
        <taxon>Bacteroidota</taxon>
        <taxon>Cytophagia</taxon>
        <taxon>Cytophagales</taxon>
        <taxon>Thermoflexibacteraceae</taxon>
        <taxon>Thermoflexibacter</taxon>
    </lineage>
</organism>
<evidence type="ECO:0000256" key="5">
    <source>
        <dbReference type="HAMAP-Rule" id="MF_01080"/>
    </source>
</evidence>
<dbReference type="Pfam" id="PF16198">
    <property type="entry name" value="TruB_C_2"/>
    <property type="match status" value="1"/>
</dbReference>
<dbReference type="GO" id="GO:1990481">
    <property type="term" value="P:mRNA pseudouridine synthesis"/>
    <property type="evidence" value="ECO:0007669"/>
    <property type="project" value="TreeGrafter"/>
</dbReference>
<evidence type="ECO:0000256" key="1">
    <source>
        <dbReference type="ARBA" id="ARBA00000385"/>
    </source>
</evidence>
<dbReference type="RefSeq" id="WP_091546228.1">
    <property type="nucleotide sequence ID" value="NZ_FONY01000023.1"/>
</dbReference>
<feature type="active site" description="Nucleophile" evidence="5">
    <location>
        <position position="43"/>
    </location>
</feature>
<dbReference type="PANTHER" id="PTHR13767">
    <property type="entry name" value="TRNA-PSEUDOURIDINE SYNTHASE"/>
    <property type="match status" value="1"/>
</dbReference>
<evidence type="ECO:0000313" key="9">
    <source>
        <dbReference type="Proteomes" id="UP000199513"/>
    </source>
</evidence>
<evidence type="ECO:0000256" key="2">
    <source>
        <dbReference type="ARBA" id="ARBA00005642"/>
    </source>
</evidence>
<comment type="catalytic activity">
    <reaction evidence="1 5">
        <text>uridine(55) in tRNA = pseudouridine(55) in tRNA</text>
        <dbReference type="Rhea" id="RHEA:42532"/>
        <dbReference type="Rhea" id="RHEA-COMP:10101"/>
        <dbReference type="Rhea" id="RHEA-COMP:10102"/>
        <dbReference type="ChEBI" id="CHEBI:65314"/>
        <dbReference type="ChEBI" id="CHEBI:65315"/>
        <dbReference type="EC" id="5.4.99.25"/>
    </reaction>
</comment>
<reference evidence="8 9" key="1">
    <citation type="submission" date="2016-10" db="EMBL/GenBank/DDBJ databases">
        <authorList>
            <person name="de Groot N.N."/>
        </authorList>
    </citation>
    <scope>NUCLEOTIDE SEQUENCE [LARGE SCALE GENOMIC DNA]</scope>
    <source>
        <strain>GEY</strain>
        <strain evidence="9">DSM 9560</strain>
    </source>
</reference>
<feature type="domain" description="tRNA pseudouridylate synthase B C-terminal" evidence="7">
    <location>
        <begin position="179"/>
        <end position="222"/>
    </location>
</feature>
<dbReference type="EMBL" id="FONY01000023">
    <property type="protein sequence ID" value="SFF27205.1"/>
    <property type="molecule type" value="Genomic_DNA"/>
</dbReference>
<keyword evidence="3 5" id="KW-0819">tRNA processing</keyword>
<dbReference type="Gene3D" id="3.30.2350.10">
    <property type="entry name" value="Pseudouridine synthase"/>
    <property type="match status" value="1"/>
</dbReference>
<evidence type="ECO:0000313" key="8">
    <source>
        <dbReference type="EMBL" id="SFF27205.1"/>
    </source>
</evidence>
<evidence type="ECO:0000259" key="7">
    <source>
        <dbReference type="Pfam" id="PF16198"/>
    </source>
</evidence>
<dbReference type="SUPFAM" id="SSF55120">
    <property type="entry name" value="Pseudouridine synthase"/>
    <property type="match status" value="1"/>
</dbReference>
<dbReference type="InterPro" id="IPR032819">
    <property type="entry name" value="TruB_C"/>
</dbReference>
<sequence>MFDFIEGEVLLVDKPLKWTSFDVVKKIRNQHKAIKVGHAGTLDPLATGLLIICTGKKTKQIEHYQGLTKEYTGRILLGKTTPTLDLEMPFDSEHDISHLTKEDILEVVKSFTGRQLQVPPVFSAIKIDGKRLYKKARKGKEIDIEIKPREIEIHAFEITDMSLPEISFRVVCSKGTYIRSLARDVGEKLGVGACLSALRRTKIGDFSVENAWQITDLIEKIKENKQIANTQQK</sequence>
<evidence type="ECO:0000256" key="3">
    <source>
        <dbReference type="ARBA" id="ARBA00022694"/>
    </source>
</evidence>
<evidence type="ECO:0000259" key="6">
    <source>
        <dbReference type="Pfam" id="PF01509"/>
    </source>
</evidence>
<keyword evidence="4 5" id="KW-0413">Isomerase</keyword>
<feature type="domain" description="Pseudouridine synthase II N-terminal" evidence="6">
    <location>
        <begin position="30"/>
        <end position="178"/>
    </location>
</feature>
<dbReference type="Pfam" id="PF01509">
    <property type="entry name" value="TruB_N"/>
    <property type="match status" value="1"/>
</dbReference>
<evidence type="ECO:0000256" key="4">
    <source>
        <dbReference type="ARBA" id="ARBA00023235"/>
    </source>
</evidence>
<protein>
    <recommendedName>
        <fullName evidence="5">tRNA pseudouridine synthase B</fullName>
        <ecNumber evidence="5">5.4.99.25</ecNumber>
    </recommendedName>
    <alternativeName>
        <fullName evidence="5">tRNA pseudouridine(55) synthase</fullName>
        <shortName evidence="5">Psi55 synthase</shortName>
    </alternativeName>
    <alternativeName>
        <fullName evidence="5">tRNA pseudouridylate synthase</fullName>
    </alternativeName>
    <alternativeName>
        <fullName evidence="5">tRNA-uridine isomerase</fullName>
    </alternativeName>
</protein>
<comment type="function">
    <text evidence="5">Responsible for synthesis of pseudouridine from uracil-55 in the psi GC loop of transfer RNAs.</text>
</comment>
<accession>A0A1I2HAG3</accession>
<comment type="similarity">
    <text evidence="2 5">Belongs to the pseudouridine synthase TruB family. Type 1 subfamily.</text>
</comment>
<dbReference type="GO" id="GO:0031119">
    <property type="term" value="P:tRNA pseudouridine synthesis"/>
    <property type="evidence" value="ECO:0007669"/>
    <property type="project" value="UniProtKB-UniRule"/>
</dbReference>
<dbReference type="HAMAP" id="MF_01080">
    <property type="entry name" value="TruB_bact"/>
    <property type="match status" value="1"/>
</dbReference>
<dbReference type="InterPro" id="IPR020103">
    <property type="entry name" value="PsdUridine_synth_cat_dom_sf"/>
</dbReference>
<keyword evidence="9" id="KW-1185">Reference proteome</keyword>
<dbReference type="STRING" id="1003.SAMN04488541_102313"/>
<dbReference type="InterPro" id="IPR002501">
    <property type="entry name" value="PsdUridine_synth_N"/>
</dbReference>